<dbReference type="Gene3D" id="3.40.50.200">
    <property type="entry name" value="Peptidase S8/S53 domain"/>
    <property type="match status" value="1"/>
</dbReference>
<dbReference type="OrthoDB" id="9790784at2"/>
<dbReference type="PROSITE" id="PS50093">
    <property type="entry name" value="PKD"/>
    <property type="match status" value="1"/>
</dbReference>
<feature type="active site" description="Charge relay system" evidence="5 6">
    <location>
        <position position="221"/>
    </location>
</feature>
<gene>
    <name evidence="11" type="ORF">FN961_00700</name>
</gene>
<dbReference type="PROSITE" id="PS51829">
    <property type="entry name" value="P_HOMO_B"/>
    <property type="match status" value="1"/>
</dbReference>
<evidence type="ECO:0000259" key="10">
    <source>
        <dbReference type="PROSITE" id="PS51829"/>
    </source>
</evidence>
<evidence type="ECO:0000259" key="9">
    <source>
        <dbReference type="PROSITE" id="PS50093"/>
    </source>
</evidence>
<dbReference type="InterPro" id="IPR035986">
    <property type="entry name" value="PKD_dom_sf"/>
</dbReference>
<dbReference type="PROSITE" id="PS51892">
    <property type="entry name" value="SUBTILASE"/>
    <property type="match status" value="1"/>
</dbReference>
<comment type="similarity">
    <text evidence="1 6 7">Belongs to the peptidase S8 family.</text>
</comment>
<organism evidence="11 12">
    <name type="scientific">Shewanella hanedai</name>
    <name type="common">Alteromonas hanedai</name>
    <dbReference type="NCBI Taxonomy" id="25"/>
    <lineage>
        <taxon>Bacteria</taxon>
        <taxon>Pseudomonadati</taxon>
        <taxon>Pseudomonadota</taxon>
        <taxon>Gammaproteobacteria</taxon>
        <taxon>Alteromonadales</taxon>
        <taxon>Shewanellaceae</taxon>
        <taxon>Shewanella</taxon>
    </lineage>
</organism>
<dbReference type="InterPro" id="IPR002884">
    <property type="entry name" value="P_dom"/>
</dbReference>
<keyword evidence="4 6" id="KW-0720">Serine protease</keyword>
<reference evidence="12" key="1">
    <citation type="submission" date="2019-07" db="EMBL/GenBank/DDBJ databases">
        <title>Shewanella sp. YLB-08 draft genomic sequence.</title>
        <authorList>
            <person name="Yu L."/>
        </authorList>
    </citation>
    <scope>NUCLEOTIDE SEQUENCE [LARGE SCALE GENOMIC DNA]</scope>
    <source>
        <strain evidence="12">JCM 20706</strain>
    </source>
</reference>
<keyword evidence="12" id="KW-1185">Reference proteome</keyword>
<dbReference type="InterPro" id="IPR022398">
    <property type="entry name" value="Peptidase_S8_His-AS"/>
</dbReference>
<dbReference type="PANTHER" id="PTHR43399">
    <property type="entry name" value="SUBTILISIN-RELATED"/>
    <property type="match status" value="1"/>
</dbReference>
<dbReference type="InterPro" id="IPR000601">
    <property type="entry name" value="PKD_dom"/>
</dbReference>
<dbReference type="Pfam" id="PF18911">
    <property type="entry name" value="PKD_4"/>
    <property type="match status" value="1"/>
</dbReference>
<evidence type="ECO:0000256" key="4">
    <source>
        <dbReference type="ARBA" id="ARBA00022825"/>
    </source>
</evidence>
<name>A0A553JUQ6_SHEHA</name>
<evidence type="ECO:0000256" key="7">
    <source>
        <dbReference type="RuleBase" id="RU003355"/>
    </source>
</evidence>
<dbReference type="Pfam" id="PF01483">
    <property type="entry name" value="P_proprotein"/>
    <property type="match status" value="1"/>
</dbReference>
<dbReference type="InterPro" id="IPR051048">
    <property type="entry name" value="Peptidase_S8/S53_subtilisin"/>
</dbReference>
<accession>A0A553JUQ6</accession>
<dbReference type="InterPro" id="IPR023827">
    <property type="entry name" value="Peptidase_S8_Asp-AS"/>
</dbReference>
<dbReference type="SUPFAM" id="SSF49299">
    <property type="entry name" value="PKD domain"/>
    <property type="match status" value="1"/>
</dbReference>
<feature type="active site" description="Charge relay system" evidence="5 6">
    <location>
        <position position="166"/>
    </location>
</feature>
<evidence type="ECO:0000256" key="2">
    <source>
        <dbReference type="ARBA" id="ARBA00022670"/>
    </source>
</evidence>
<dbReference type="InterPro" id="IPR034204">
    <property type="entry name" value="PfSUB1-like_cat_dom"/>
</dbReference>
<dbReference type="PROSITE" id="PS00138">
    <property type="entry name" value="SUBTILASE_SER"/>
    <property type="match status" value="1"/>
</dbReference>
<evidence type="ECO:0000256" key="5">
    <source>
        <dbReference type="PIRSR" id="PIRSR615500-1"/>
    </source>
</evidence>
<dbReference type="InterPro" id="IPR036852">
    <property type="entry name" value="Peptidase_S8/S53_dom_sf"/>
</dbReference>
<keyword evidence="8" id="KW-0732">Signal</keyword>
<dbReference type="SUPFAM" id="SSF49785">
    <property type="entry name" value="Galactose-binding domain-like"/>
    <property type="match status" value="1"/>
</dbReference>
<evidence type="ECO:0000313" key="11">
    <source>
        <dbReference type="EMBL" id="TRY16183.1"/>
    </source>
</evidence>
<feature type="chain" id="PRO_5021806326" evidence="8">
    <location>
        <begin position="26"/>
        <end position="842"/>
    </location>
</feature>
<dbReference type="InterPro" id="IPR015500">
    <property type="entry name" value="Peptidase_S8_subtilisin-rel"/>
</dbReference>
<keyword evidence="3 6" id="KW-0378">Hydrolase</keyword>
<dbReference type="SUPFAM" id="SSF52743">
    <property type="entry name" value="Subtilisin-like"/>
    <property type="match status" value="1"/>
</dbReference>
<evidence type="ECO:0000313" key="12">
    <source>
        <dbReference type="Proteomes" id="UP000318126"/>
    </source>
</evidence>
<dbReference type="PRINTS" id="PR00723">
    <property type="entry name" value="SUBTILISIN"/>
</dbReference>
<dbReference type="Pfam" id="PF22148">
    <property type="entry name" value="Fervidolysin_NPro-like"/>
    <property type="match status" value="1"/>
</dbReference>
<keyword evidence="2 6" id="KW-0645">Protease</keyword>
<feature type="active site" description="Charge relay system" evidence="5 6">
    <location>
        <position position="392"/>
    </location>
</feature>
<dbReference type="PROSITE" id="PS00137">
    <property type="entry name" value="SUBTILASE_HIS"/>
    <property type="match status" value="1"/>
</dbReference>
<dbReference type="CDD" id="cd07473">
    <property type="entry name" value="Peptidases_S8_Subtilisin_like"/>
    <property type="match status" value="1"/>
</dbReference>
<dbReference type="Gene3D" id="2.60.120.260">
    <property type="entry name" value="Galactose-binding domain-like"/>
    <property type="match status" value="1"/>
</dbReference>
<dbReference type="GO" id="GO:0006508">
    <property type="term" value="P:proteolysis"/>
    <property type="evidence" value="ECO:0007669"/>
    <property type="project" value="UniProtKB-KW"/>
</dbReference>
<dbReference type="InterPro" id="IPR022409">
    <property type="entry name" value="PKD/Chitinase_dom"/>
</dbReference>
<evidence type="ECO:0000256" key="3">
    <source>
        <dbReference type="ARBA" id="ARBA00022801"/>
    </source>
</evidence>
<evidence type="ECO:0000256" key="6">
    <source>
        <dbReference type="PROSITE-ProRule" id="PRU01240"/>
    </source>
</evidence>
<dbReference type="CDD" id="cd00146">
    <property type="entry name" value="PKD"/>
    <property type="match status" value="1"/>
</dbReference>
<dbReference type="InterPro" id="IPR000209">
    <property type="entry name" value="Peptidase_S8/S53_dom"/>
</dbReference>
<dbReference type="Proteomes" id="UP000318126">
    <property type="component" value="Unassembled WGS sequence"/>
</dbReference>
<evidence type="ECO:0000256" key="8">
    <source>
        <dbReference type="SAM" id="SignalP"/>
    </source>
</evidence>
<dbReference type="Pfam" id="PF00082">
    <property type="entry name" value="Peptidase_S8"/>
    <property type="match status" value="1"/>
</dbReference>
<comment type="caution">
    <text evidence="11">The sequence shown here is derived from an EMBL/GenBank/DDBJ whole genome shotgun (WGS) entry which is preliminary data.</text>
</comment>
<feature type="domain" description="P/Homo B" evidence="10">
    <location>
        <begin position="551"/>
        <end position="677"/>
    </location>
</feature>
<dbReference type="InterPro" id="IPR008979">
    <property type="entry name" value="Galactose-bd-like_sf"/>
</dbReference>
<dbReference type="EMBL" id="VKGK01000001">
    <property type="protein sequence ID" value="TRY16183.1"/>
    <property type="molecule type" value="Genomic_DNA"/>
</dbReference>
<protein>
    <submittedName>
        <fullName evidence="11">S8 family serine peptidase</fullName>
    </submittedName>
</protein>
<proteinExistence type="inferred from homology"/>
<dbReference type="PROSITE" id="PS00136">
    <property type="entry name" value="SUBTILASE_ASP"/>
    <property type="match status" value="1"/>
</dbReference>
<dbReference type="InterPro" id="IPR054399">
    <property type="entry name" value="Fervidolysin-like_N_prodom"/>
</dbReference>
<sequence length="842" mass="87379">MFNKISPIALAIAAAITVSAAPVQAKVTQHEYVKDSILVVYKDNATQSERLSAQRLVRGSIRDANADGVDDKFANLMNGKLASLSLRSGSDVSKAIKMISQHPAVKYAEPNYVIKALGTPDDPRYPEMWGLNNTGQDGGTAGADISAVTAWDTSTGDTDVIVAVIDTGVDYNHEDLQGNIWTNPNEIAGNGIDDDGNGVIDDVHGYSAIDDDGDPMDGNGHGTHVSGTIGAKGNNGVGVVGVNWDVSIIGCQFLDAGGSGSTEGAIACIDYLTDLKVNHGIDIKASNNSWGGGAFSQALKDSIDASGDEGILFVAAAGNCRSGAPARDIDQEPSYPASYDSDAILAVSMTTRNDALDSCSHWGPTSVDMGAPGSSILSTTPGNNYSVFSGTSMASPHVTGAAALVWSINPDLTIDEMKQLLMDSGDANADLAGKTVSGARLNLATALDMADPSPSYRFTVTPSSQTIIAGESASYDFSVGSVAGWDESVALSFEVTPALAGVSLSADTVMDGDSFTLDVMTEGSTAWGDYSITVSGDDGTIQKSKTVSLGVLPQGIEDYPYGNDDPMDIPDNDSAGIVSTIEVTDDVQIFGVNADVDITHTWSGDLIVTLTSPEGTESVLHNRSGGSADDVVMSWDLADFNGEMAIGTWTLAVSDNAAADLGTLNSWGIVISGVGEGTGPEAPVAGFESSVDGLSVSFTNTSTDADDDIVSYSWDFGDMGTSADMNPAHTYASAGSYAVSLTVTDSEGNTDTASMNVDVFDNVITAEILRAKLSRRGSALVDLAWDGANGNSVAIYRDGEMVATTNNDGRYRDRFRDAPASVVYTICEAGTSLCSDPITAQF</sequence>
<feature type="signal peptide" evidence="8">
    <location>
        <begin position="1"/>
        <end position="25"/>
    </location>
</feature>
<evidence type="ECO:0000256" key="1">
    <source>
        <dbReference type="ARBA" id="ARBA00011073"/>
    </source>
</evidence>
<dbReference type="GO" id="GO:0004252">
    <property type="term" value="F:serine-type endopeptidase activity"/>
    <property type="evidence" value="ECO:0007669"/>
    <property type="project" value="UniProtKB-UniRule"/>
</dbReference>
<dbReference type="RefSeq" id="WP_143562628.1">
    <property type="nucleotide sequence ID" value="NZ_BMPL01000001.1"/>
</dbReference>
<feature type="domain" description="PKD" evidence="9">
    <location>
        <begin position="679"/>
        <end position="759"/>
    </location>
</feature>
<dbReference type="InterPro" id="IPR013783">
    <property type="entry name" value="Ig-like_fold"/>
</dbReference>
<dbReference type="SMART" id="SM00089">
    <property type="entry name" value="PKD"/>
    <property type="match status" value="1"/>
</dbReference>
<dbReference type="Gene3D" id="2.60.40.10">
    <property type="entry name" value="Immunoglobulins"/>
    <property type="match status" value="1"/>
</dbReference>
<dbReference type="PANTHER" id="PTHR43399:SF4">
    <property type="entry name" value="CELL WALL-ASSOCIATED PROTEASE"/>
    <property type="match status" value="1"/>
</dbReference>
<dbReference type="AlphaFoldDB" id="A0A553JUQ6"/>
<dbReference type="InterPro" id="IPR023828">
    <property type="entry name" value="Peptidase_S8_Ser-AS"/>
</dbReference>